<dbReference type="RefSeq" id="WP_169255053.1">
    <property type="nucleotide sequence ID" value="NZ_WTVN01000005.1"/>
</dbReference>
<keyword evidence="10" id="KW-1185">Reference proteome</keyword>
<evidence type="ECO:0000256" key="7">
    <source>
        <dbReference type="RuleBase" id="RU003738"/>
    </source>
</evidence>
<evidence type="ECO:0000256" key="3">
    <source>
        <dbReference type="ARBA" id="ARBA00022898"/>
    </source>
</evidence>
<evidence type="ECO:0000313" key="9">
    <source>
        <dbReference type="EMBL" id="NMG43141.1"/>
    </source>
</evidence>
<dbReference type="InterPro" id="IPR029066">
    <property type="entry name" value="PLP-binding_barrel"/>
</dbReference>
<evidence type="ECO:0000256" key="5">
    <source>
        <dbReference type="HAMAP-Rule" id="MF_02120"/>
    </source>
</evidence>
<evidence type="ECO:0000256" key="2">
    <source>
        <dbReference type="ARBA" id="ARBA00022793"/>
    </source>
</evidence>
<proteinExistence type="inferred from homology"/>
<comment type="caution">
    <text evidence="9">The sequence shown here is derived from an EMBL/GenBank/DDBJ whole genome shotgun (WGS) entry which is preliminary data.</text>
</comment>
<evidence type="ECO:0000256" key="6">
    <source>
        <dbReference type="NCBIfam" id="TIGR01048"/>
    </source>
</evidence>
<name>A0ABX1PUL0_9RHOO</name>
<evidence type="ECO:0000259" key="8">
    <source>
        <dbReference type="Pfam" id="PF02784"/>
    </source>
</evidence>
<dbReference type="InterPro" id="IPR022657">
    <property type="entry name" value="De-COase2_CS"/>
</dbReference>
<keyword evidence="5" id="KW-0028">Amino-acid biosynthesis</keyword>
<feature type="binding site" evidence="5">
    <location>
        <position position="376"/>
    </location>
    <ligand>
        <name>substrate</name>
    </ligand>
</feature>
<dbReference type="NCBIfam" id="TIGR01048">
    <property type="entry name" value="lysA"/>
    <property type="match status" value="1"/>
</dbReference>
<dbReference type="Gene3D" id="3.20.20.10">
    <property type="entry name" value="Alanine racemase"/>
    <property type="match status" value="1"/>
</dbReference>
<keyword evidence="3 5" id="KW-0663">Pyridoxal phosphate</keyword>
<feature type="binding site" evidence="5">
    <location>
        <position position="318"/>
    </location>
    <ligand>
        <name>substrate</name>
    </ligand>
</feature>
<comment type="pathway">
    <text evidence="5 7">Amino-acid biosynthesis; L-lysine biosynthesis via DAP pathway; L-lysine from DL-2,6-diaminopimelate: step 1/1.</text>
</comment>
<dbReference type="PROSITE" id="PS00879">
    <property type="entry name" value="ODR_DC_2_2"/>
    <property type="match status" value="1"/>
</dbReference>
<feature type="binding site" evidence="5">
    <location>
        <position position="322"/>
    </location>
    <ligand>
        <name>substrate</name>
    </ligand>
</feature>
<accession>A0ABX1PUL0</accession>
<dbReference type="Proteomes" id="UP000623795">
    <property type="component" value="Unassembled WGS sequence"/>
</dbReference>
<dbReference type="SUPFAM" id="SSF51419">
    <property type="entry name" value="PLP-binding barrel"/>
    <property type="match status" value="1"/>
</dbReference>
<feature type="binding site" evidence="5">
    <location>
        <begin position="279"/>
        <end position="282"/>
    </location>
    <ligand>
        <name>pyridoxal 5'-phosphate</name>
        <dbReference type="ChEBI" id="CHEBI:597326"/>
    </ligand>
</feature>
<comment type="cofactor">
    <cofactor evidence="1 5 7">
        <name>pyridoxal 5'-phosphate</name>
        <dbReference type="ChEBI" id="CHEBI:597326"/>
    </cofactor>
</comment>
<dbReference type="InterPro" id="IPR009006">
    <property type="entry name" value="Ala_racemase/Decarboxylase_C"/>
</dbReference>
<evidence type="ECO:0000313" key="10">
    <source>
        <dbReference type="Proteomes" id="UP000623795"/>
    </source>
</evidence>
<feature type="binding site" evidence="5">
    <location>
        <position position="282"/>
    </location>
    <ligand>
        <name>substrate</name>
    </ligand>
</feature>
<dbReference type="GO" id="GO:0008836">
    <property type="term" value="F:diaminopimelate decarboxylase activity"/>
    <property type="evidence" value="ECO:0007669"/>
    <property type="project" value="UniProtKB-EC"/>
</dbReference>
<comment type="similarity">
    <text evidence="5">Belongs to the Orn/Lys/Arg decarboxylase class-II family. LysA subfamily.</text>
</comment>
<keyword evidence="4 5" id="KW-0456">Lyase</keyword>
<dbReference type="InterPro" id="IPR000183">
    <property type="entry name" value="Orn/DAP/Arg_de-COase"/>
</dbReference>
<dbReference type="PRINTS" id="PR01179">
    <property type="entry name" value="ODADCRBXLASE"/>
</dbReference>
<feature type="binding site" evidence="5">
    <location>
        <position position="376"/>
    </location>
    <ligand>
        <name>pyridoxal 5'-phosphate</name>
        <dbReference type="ChEBI" id="CHEBI:597326"/>
    </ligand>
</feature>
<dbReference type="CDD" id="cd06828">
    <property type="entry name" value="PLPDE_III_DapDC"/>
    <property type="match status" value="1"/>
</dbReference>
<evidence type="ECO:0000256" key="1">
    <source>
        <dbReference type="ARBA" id="ARBA00001933"/>
    </source>
</evidence>
<dbReference type="InterPro" id="IPR002986">
    <property type="entry name" value="DAP_deCOOHase_LysA"/>
</dbReference>
<reference evidence="9 10" key="1">
    <citation type="submission" date="2019-12" db="EMBL/GenBank/DDBJ databases">
        <title>Comparative genomics gives insights into the taxonomy of the Azoarcus-Aromatoleum group and reveals separate origins of nif in the plant-associated Azoarcus and non-plant-associated Aromatoleum sub-groups.</title>
        <authorList>
            <person name="Lafos M."/>
            <person name="Maluk M."/>
            <person name="Batista M."/>
            <person name="Junghare M."/>
            <person name="Carmona M."/>
            <person name="Faoro H."/>
            <person name="Cruz L.M."/>
            <person name="Battistoni F."/>
            <person name="De Souza E."/>
            <person name="Pedrosa F."/>
            <person name="Chen W.-M."/>
            <person name="Poole P.S."/>
            <person name="Dixon R.A."/>
            <person name="James E.K."/>
        </authorList>
    </citation>
    <scope>NUCLEOTIDE SEQUENCE [LARGE SCALE GENOMIC DNA]</scope>
    <source>
        <strain evidence="9 10">Td21</strain>
    </source>
</reference>
<dbReference type="SUPFAM" id="SSF50621">
    <property type="entry name" value="Alanine racemase C-terminal domain-like"/>
    <property type="match status" value="1"/>
</dbReference>
<sequence>MTSRFPIPTLTEGSNGLQLEQVALTTIAAQYGTPVYAYSRRALTDAFAAYREVLAGRRGFICYAVKANSNLGVLSVFAQLGAGFDIVSGGELARVLAAGGDAGKVVFSGVGKSRDEMRQALNAGIRCFNVESEAEIERLNAVAGELGKVAPIAFRVNPDVDPKTHPYISTGLKNNKFGVAIDAAADLYRRAASLPHLRVSGVACHIGSQLLDPAPIAEAAGKLLALVDRLAAEGIELDHIDLGGGLGIRYRDEQPPSVAEYLAPLLKLFEGRKEELSFEPGRSLVGNAGLLLTRIEYLKPGEEKNFAIVDAAMNDLARPALYDAYHEVVAVQPRTLAAKTYEIVGPICESGDFLAHDRELAVEAGDLVALLSAGAYGMAMSSNYNTRPRAAEVMVDGDRMHLIRRRETVESLYALESPLS</sequence>
<organism evidence="9 10">
    <name type="scientific">Aromatoleum toluvorans</name>
    <dbReference type="NCBI Taxonomy" id="92002"/>
    <lineage>
        <taxon>Bacteria</taxon>
        <taxon>Pseudomonadati</taxon>
        <taxon>Pseudomonadota</taxon>
        <taxon>Betaproteobacteria</taxon>
        <taxon>Rhodocyclales</taxon>
        <taxon>Rhodocyclaceae</taxon>
        <taxon>Aromatoleum</taxon>
    </lineage>
</organism>
<dbReference type="Pfam" id="PF02784">
    <property type="entry name" value="Orn_Arg_deC_N"/>
    <property type="match status" value="1"/>
</dbReference>
<dbReference type="InterPro" id="IPR022644">
    <property type="entry name" value="De-COase2_N"/>
</dbReference>
<keyword evidence="5 7" id="KW-0457">Lysine biosynthesis</keyword>
<feature type="binding site" evidence="5">
    <location>
        <position position="349"/>
    </location>
    <ligand>
        <name>substrate</name>
    </ligand>
</feature>
<feature type="binding site" evidence="5">
    <location>
        <position position="245"/>
    </location>
    <ligand>
        <name>pyridoxal 5'-phosphate</name>
        <dbReference type="ChEBI" id="CHEBI:597326"/>
    </ligand>
</feature>
<dbReference type="PRINTS" id="PR01181">
    <property type="entry name" value="DAPDCRBXLASE"/>
</dbReference>
<gene>
    <name evidence="5 9" type="primary">lysA</name>
    <name evidence="9" type="ORF">GPA22_05280</name>
</gene>
<dbReference type="EC" id="4.1.1.20" evidence="5 6"/>
<dbReference type="Gene3D" id="2.40.37.10">
    <property type="entry name" value="Lyase, Ornithine Decarboxylase, Chain A, domain 1"/>
    <property type="match status" value="1"/>
</dbReference>
<comment type="function">
    <text evidence="5">Specifically catalyzes the decarboxylation of meso-diaminopimelate (meso-DAP) to L-lysine.</text>
</comment>
<protein>
    <recommendedName>
        <fullName evidence="5 6">Diaminopimelate decarboxylase</fullName>
        <shortName evidence="5">DAP decarboxylase</shortName>
        <shortName evidence="5">DAPDC</shortName>
        <ecNumber evidence="5 6">4.1.1.20</ecNumber>
    </recommendedName>
</protein>
<dbReference type="PANTHER" id="PTHR43727:SF2">
    <property type="entry name" value="GROUP IV DECARBOXYLASE"/>
    <property type="match status" value="1"/>
</dbReference>
<keyword evidence="2 5" id="KW-0210">Decarboxylase</keyword>
<dbReference type="EMBL" id="WTVN01000005">
    <property type="protein sequence ID" value="NMG43141.1"/>
    <property type="molecule type" value="Genomic_DNA"/>
</dbReference>
<feature type="domain" description="Orn/DAP/Arg decarboxylase 2 N-terminal" evidence="8">
    <location>
        <begin position="43"/>
        <end position="285"/>
    </location>
</feature>
<dbReference type="HAMAP" id="MF_02120">
    <property type="entry name" value="LysA"/>
    <property type="match status" value="1"/>
</dbReference>
<feature type="modified residue" description="N6-(pyridoxal phosphate)lysine" evidence="5">
    <location>
        <position position="66"/>
    </location>
</feature>
<evidence type="ECO:0000256" key="4">
    <source>
        <dbReference type="ARBA" id="ARBA00023239"/>
    </source>
</evidence>
<comment type="subunit">
    <text evidence="5">Homodimer.</text>
</comment>
<comment type="catalytic activity">
    <reaction evidence="5 7">
        <text>meso-2,6-diaminopimelate + H(+) = L-lysine + CO2</text>
        <dbReference type="Rhea" id="RHEA:15101"/>
        <dbReference type="ChEBI" id="CHEBI:15378"/>
        <dbReference type="ChEBI" id="CHEBI:16526"/>
        <dbReference type="ChEBI" id="CHEBI:32551"/>
        <dbReference type="ChEBI" id="CHEBI:57791"/>
        <dbReference type="EC" id="4.1.1.20"/>
    </reaction>
</comment>
<dbReference type="PANTHER" id="PTHR43727">
    <property type="entry name" value="DIAMINOPIMELATE DECARBOXYLASE"/>
    <property type="match status" value="1"/>
</dbReference>